<evidence type="ECO:0000256" key="6">
    <source>
        <dbReference type="ARBA" id="ARBA00023056"/>
    </source>
</evidence>
<dbReference type="InterPro" id="IPR006407">
    <property type="entry name" value="GlgB"/>
</dbReference>
<accession>A0ABP7ECK0</accession>
<dbReference type="Gene3D" id="3.20.20.80">
    <property type="entry name" value="Glycosidases"/>
    <property type="match status" value="1"/>
</dbReference>
<evidence type="ECO:0000259" key="10">
    <source>
        <dbReference type="SMART" id="SM00642"/>
    </source>
</evidence>
<comment type="catalytic activity">
    <reaction evidence="1 8">
        <text>Transfers a segment of a (1-&gt;4)-alpha-D-glucan chain to a primary hydroxy group in a similar glucan chain.</text>
        <dbReference type="EC" id="2.4.1.18"/>
    </reaction>
</comment>
<evidence type="ECO:0000256" key="2">
    <source>
        <dbReference type="ARBA" id="ARBA00004964"/>
    </source>
</evidence>
<dbReference type="NCBIfam" id="NF008967">
    <property type="entry name" value="PRK12313.1"/>
    <property type="match status" value="1"/>
</dbReference>
<comment type="similarity">
    <text evidence="3 8">Belongs to the glycosyl hydrolase 13 family. GlgB subfamily.</text>
</comment>
<dbReference type="PANTHER" id="PTHR43651:SF3">
    <property type="entry name" value="1,4-ALPHA-GLUCAN-BRANCHING ENZYME"/>
    <property type="match status" value="1"/>
</dbReference>
<dbReference type="SUPFAM" id="SSF51445">
    <property type="entry name" value="(Trans)glycosidases"/>
    <property type="match status" value="1"/>
</dbReference>
<dbReference type="NCBIfam" id="TIGR01515">
    <property type="entry name" value="branching_enzym"/>
    <property type="match status" value="1"/>
</dbReference>
<evidence type="ECO:0000313" key="11">
    <source>
        <dbReference type="EMBL" id="GAA3715172.1"/>
    </source>
</evidence>
<feature type="region of interest" description="Disordered" evidence="9">
    <location>
        <begin position="636"/>
        <end position="752"/>
    </location>
</feature>
<dbReference type="SUPFAM" id="SSF51011">
    <property type="entry name" value="Glycosyl hydrolase domain"/>
    <property type="match status" value="1"/>
</dbReference>
<gene>
    <name evidence="8 11" type="primary">glgB</name>
    <name evidence="11" type="ORF">GCM10022204_38160</name>
</gene>
<protein>
    <recommendedName>
        <fullName evidence="8">1,4-alpha-glucan branching enzyme GlgB</fullName>
        <ecNumber evidence="8">2.4.1.18</ecNumber>
    </recommendedName>
    <alternativeName>
        <fullName evidence="8">1,4-alpha-D-glucan:1,4-alpha-D-glucan 6-glucosyl-transferase</fullName>
    </alternativeName>
    <alternativeName>
        <fullName evidence="8">Alpha-(1-&gt;4)-glucan branching enzyme</fullName>
    </alternativeName>
    <alternativeName>
        <fullName evidence="8">Glycogen branching enzyme</fullName>
        <shortName evidence="8">BE</shortName>
    </alternativeName>
</protein>
<evidence type="ECO:0000256" key="8">
    <source>
        <dbReference type="HAMAP-Rule" id="MF_00685"/>
    </source>
</evidence>
<keyword evidence="7 8" id="KW-0119">Carbohydrate metabolism</keyword>
<dbReference type="Proteomes" id="UP001500051">
    <property type="component" value="Unassembled WGS sequence"/>
</dbReference>
<comment type="caution">
    <text evidence="11">The sequence shown here is derived from an EMBL/GenBank/DDBJ whole genome shotgun (WGS) entry which is preliminary data.</text>
</comment>
<name>A0ABP7ECK0_9ACTN</name>
<dbReference type="EC" id="2.4.1.18" evidence="8"/>
<dbReference type="NCBIfam" id="NF003811">
    <property type="entry name" value="PRK05402.1"/>
    <property type="match status" value="1"/>
</dbReference>
<dbReference type="CDD" id="cd02855">
    <property type="entry name" value="E_set_GBE_prok_N"/>
    <property type="match status" value="1"/>
</dbReference>
<dbReference type="InterPro" id="IPR044143">
    <property type="entry name" value="GlgB_N_E_set_prok"/>
</dbReference>
<evidence type="ECO:0000256" key="9">
    <source>
        <dbReference type="SAM" id="MobiDB-lite"/>
    </source>
</evidence>
<dbReference type="InterPro" id="IPR006048">
    <property type="entry name" value="A-amylase/branching_C"/>
</dbReference>
<evidence type="ECO:0000256" key="1">
    <source>
        <dbReference type="ARBA" id="ARBA00000826"/>
    </source>
</evidence>
<dbReference type="InterPro" id="IPR013783">
    <property type="entry name" value="Ig-like_fold"/>
</dbReference>
<dbReference type="EMBL" id="BAAAYX010000020">
    <property type="protein sequence ID" value="GAA3715172.1"/>
    <property type="molecule type" value="Genomic_DNA"/>
</dbReference>
<evidence type="ECO:0000256" key="3">
    <source>
        <dbReference type="ARBA" id="ARBA00009000"/>
    </source>
</evidence>
<dbReference type="InterPro" id="IPR017853">
    <property type="entry name" value="GH"/>
</dbReference>
<keyword evidence="12" id="KW-1185">Reference proteome</keyword>
<dbReference type="Pfam" id="PF02806">
    <property type="entry name" value="Alpha-amylase_C"/>
    <property type="match status" value="1"/>
</dbReference>
<keyword evidence="6 8" id="KW-0320">Glycogen biosynthesis</keyword>
<keyword evidence="5 8" id="KW-0808">Transferase</keyword>
<dbReference type="SMART" id="SM00642">
    <property type="entry name" value="Aamy"/>
    <property type="match status" value="1"/>
</dbReference>
<feature type="domain" description="Glycosyl hydrolase family 13 catalytic" evidence="10">
    <location>
        <begin position="159"/>
        <end position="517"/>
    </location>
</feature>
<dbReference type="SUPFAM" id="SSF81296">
    <property type="entry name" value="E set domains"/>
    <property type="match status" value="1"/>
</dbReference>
<organism evidence="11 12">
    <name type="scientific">Microlunatus aurantiacus</name>
    <dbReference type="NCBI Taxonomy" id="446786"/>
    <lineage>
        <taxon>Bacteria</taxon>
        <taxon>Bacillati</taxon>
        <taxon>Actinomycetota</taxon>
        <taxon>Actinomycetes</taxon>
        <taxon>Propionibacteriales</taxon>
        <taxon>Propionibacteriaceae</taxon>
        <taxon>Microlunatus</taxon>
    </lineage>
</organism>
<dbReference type="InterPro" id="IPR013780">
    <property type="entry name" value="Glyco_hydro_b"/>
</dbReference>
<dbReference type="CDD" id="cd11322">
    <property type="entry name" value="AmyAc_Glg_BE"/>
    <property type="match status" value="1"/>
</dbReference>
<comment type="pathway">
    <text evidence="2 8">Glycan biosynthesis; glycogen biosynthesis.</text>
</comment>
<reference evidence="12" key="1">
    <citation type="journal article" date="2019" name="Int. J. Syst. Evol. Microbiol.">
        <title>The Global Catalogue of Microorganisms (GCM) 10K type strain sequencing project: providing services to taxonomists for standard genome sequencing and annotation.</title>
        <authorList>
            <consortium name="The Broad Institute Genomics Platform"/>
            <consortium name="The Broad Institute Genome Sequencing Center for Infectious Disease"/>
            <person name="Wu L."/>
            <person name="Ma J."/>
        </authorList>
    </citation>
    <scope>NUCLEOTIDE SEQUENCE [LARGE SCALE GENOMIC DNA]</scope>
    <source>
        <strain evidence="12">JCM 16548</strain>
    </source>
</reference>
<dbReference type="Gene3D" id="2.60.40.10">
    <property type="entry name" value="Immunoglobulins"/>
    <property type="match status" value="1"/>
</dbReference>
<dbReference type="PANTHER" id="PTHR43651">
    <property type="entry name" value="1,4-ALPHA-GLUCAN-BRANCHING ENZYME"/>
    <property type="match status" value="1"/>
</dbReference>
<sequence>MAFDPGGELTGWDLTGFHEGHDTEAWRRLGAHEMTVTDSERGQVSGTRFAVWAPNAQTVRLVGDFNYWNGDASTMHLVPGSGVWSLFVEGVGSGTLYKFEVLGSDGVWRLKADPFAQFCEAPPHNASIVYRSQYEWGDDEWLWYRGQKKQYQEPVSVYELHLGSWRKGLTYVELARELVEYVTWQGYTHVELMPVAEHPYDGSWGYHVTGYYAPISRFGSPDEFRYLVDELHKAGVGVIVDWVPGHFATDPWALQRFDGTALYEHEDPRLGWHPDWGSYIFNFGRNEVKAFLISNAFYWLEEFHIDGLRIDAVASMLYLDYSREAGQWVPNIHGGNENLEAVELLQRVNEHNYRRKPGIMMIAEESTSWPGVTRAIDQGGLGFGFKWNMGWMNDSLRYLGREPVYRQYHHHEMTFAMAYAYSENFVLPISHDEVVHGKGSMFERVPQDEWRKFGTLRAFYAFMWAHPGKKLLFMGTEFGQRREFSESRSIDWDESAHWGHRGVQRLVKDLNAVLKAHPALFALDNDPAGFRWINADDAGGNVFSWVRFDGEGQMIACITNFSSESRPDYRVGLPAEGAWQEILNTDADVYDGTGGIGNLGEVVAHPVPSNGFPASANVTIPPLGAVWLLHQAAPTEETDDTAQVEAGTRAAAKQVSPRPSRRVAQVSGGSAESDAPPGKKAAAKKAPVKAAAKKTAEKAAEKAPATTAPAEPAETAVPVKKAAPAKKAAATKTPATKTPVKKAAAAVEETVEKAAAAVEDTVEKAAAAVKKVAAKKAPAKKAAKKSAAKKTPPPES</sequence>
<evidence type="ECO:0000256" key="7">
    <source>
        <dbReference type="ARBA" id="ARBA00023277"/>
    </source>
</evidence>
<feature type="active site" description="Proton donor" evidence="8">
    <location>
        <position position="364"/>
    </location>
</feature>
<dbReference type="Pfam" id="PF02922">
    <property type="entry name" value="CBM_48"/>
    <property type="match status" value="1"/>
</dbReference>
<dbReference type="InterPro" id="IPR014756">
    <property type="entry name" value="Ig_E-set"/>
</dbReference>
<evidence type="ECO:0000313" key="12">
    <source>
        <dbReference type="Proteomes" id="UP001500051"/>
    </source>
</evidence>
<comment type="function">
    <text evidence="8">Catalyzes the formation of the alpha-1,6-glucosidic linkages in glycogen by scission of a 1,4-alpha-linked oligosaccharide from growing alpha-1,4-glucan chains and the subsequent attachment of the oligosaccharide to the alpha-1,6 position.</text>
</comment>
<feature type="compositionally biased region" description="Basic residues" evidence="9">
    <location>
        <begin position="772"/>
        <end position="788"/>
    </location>
</feature>
<keyword evidence="4 8" id="KW-0321">Glycogen metabolism</keyword>
<feature type="region of interest" description="Disordered" evidence="9">
    <location>
        <begin position="765"/>
        <end position="796"/>
    </location>
</feature>
<dbReference type="InterPro" id="IPR004193">
    <property type="entry name" value="Glyco_hydro_13_N"/>
</dbReference>
<feature type="compositionally biased region" description="Low complexity" evidence="9">
    <location>
        <begin position="702"/>
        <end position="752"/>
    </location>
</feature>
<proteinExistence type="inferred from homology"/>
<dbReference type="HAMAP" id="MF_00685">
    <property type="entry name" value="GlgB"/>
    <property type="match status" value="1"/>
</dbReference>
<keyword evidence="8" id="KW-0328">Glycosyltransferase</keyword>
<evidence type="ECO:0000256" key="4">
    <source>
        <dbReference type="ARBA" id="ARBA00022600"/>
    </source>
</evidence>
<comment type="subunit">
    <text evidence="8">Monomer.</text>
</comment>
<feature type="active site" description="Nucleophile" evidence="8">
    <location>
        <position position="311"/>
    </location>
</feature>
<dbReference type="Pfam" id="PF00128">
    <property type="entry name" value="Alpha-amylase"/>
    <property type="match status" value="1"/>
</dbReference>
<dbReference type="Gene3D" id="2.60.40.1180">
    <property type="entry name" value="Golgi alpha-mannosidase II"/>
    <property type="match status" value="1"/>
</dbReference>
<dbReference type="InterPro" id="IPR006047">
    <property type="entry name" value="GH13_cat_dom"/>
</dbReference>
<evidence type="ECO:0000256" key="5">
    <source>
        <dbReference type="ARBA" id="ARBA00022679"/>
    </source>
</evidence>